<dbReference type="AlphaFoldDB" id="A0A250WQ72"/>
<feature type="compositionally biased region" description="Acidic residues" evidence="10">
    <location>
        <begin position="127"/>
        <end position="149"/>
    </location>
</feature>
<accession>A0A250WQ72</accession>
<keyword evidence="8" id="KW-0966">Cell projection</keyword>
<evidence type="ECO:0000256" key="1">
    <source>
        <dbReference type="ARBA" id="ARBA00004138"/>
    </source>
</evidence>
<dbReference type="GO" id="GO:0005930">
    <property type="term" value="C:axoneme"/>
    <property type="evidence" value="ECO:0007669"/>
    <property type="project" value="TreeGrafter"/>
</dbReference>
<dbReference type="PANTHER" id="PTHR21532">
    <property type="entry name" value="PHOSPHODIESTERASE HL"/>
    <property type="match status" value="1"/>
</dbReference>
<evidence type="ECO:0000256" key="2">
    <source>
        <dbReference type="ARBA" id="ARBA00004496"/>
    </source>
</evidence>
<keyword evidence="6" id="KW-0175">Coiled coil</keyword>
<dbReference type="InterPro" id="IPR038888">
    <property type="entry name" value="CFAP36"/>
</dbReference>
<evidence type="ECO:0000313" key="13">
    <source>
        <dbReference type="Proteomes" id="UP000232323"/>
    </source>
</evidence>
<evidence type="ECO:0000256" key="8">
    <source>
        <dbReference type="ARBA" id="ARBA00023273"/>
    </source>
</evidence>
<dbReference type="Pfam" id="PF11527">
    <property type="entry name" value="ARL2_Bind_BART"/>
    <property type="match status" value="1"/>
</dbReference>
<comment type="caution">
    <text evidence="12">The sequence shown here is derived from an EMBL/GenBank/DDBJ whole genome shotgun (WGS) entry which is preliminary data.</text>
</comment>
<keyword evidence="13" id="KW-1185">Reference proteome</keyword>
<comment type="similarity">
    <text evidence="3">Belongs to the CFAP36 family.</text>
</comment>
<evidence type="ECO:0000259" key="11">
    <source>
        <dbReference type="Pfam" id="PF11527"/>
    </source>
</evidence>
<dbReference type="EMBL" id="BEGY01000001">
    <property type="protein sequence ID" value="GAX72812.1"/>
    <property type="molecule type" value="Genomic_DNA"/>
</dbReference>
<keyword evidence="5" id="KW-0963">Cytoplasm</keyword>
<gene>
    <name evidence="12" type="ORF">CEUSTIGMA_g267.t1</name>
</gene>
<evidence type="ECO:0000256" key="5">
    <source>
        <dbReference type="ARBA" id="ARBA00022490"/>
    </source>
</evidence>
<comment type="subcellular location">
    <subcellularLocation>
        <location evidence="1">Cell projection</location>
        <location evidence="1">Cilium</location>
    </subcellularLocation>
    <subcellularLocation>
        <location evidence="2">Cytoplasm</location>
    </subcellularLocation>
</comment>
<dbReference type="Gene3D" id="1.20.1520.10">
    <property type="entry name" value="ADP-ribosylation factor-like 2-binding protein, domain"/>
    <property type="match status" value="1"/>
</dbReference>
<dbReference type="Proteomes" id="UP000232323">
    <property type="component" value="Unassembled WGS sequence"/>
</dbReference>
<dbReference type="OrthoDB" id="526306at2759"/>
<evidence type="ECO:0000313" key="12">
    <source>
        <dbReference type="EMBL" id="GAX72812.1"/>
    </source>
</evidence>
<evidence type="ECO:0000256" key="7">
    <source>
        <dbReference type="ARBA" id="ARBA00023069"/>
    </source>
</evidence>
<dbReference type="InterPro" id="IPR042541">
    <property type="entry name" value="BART_sf"/>
</dbReference>
<evidence type="ECO:0000256" key="10">
    <source>
        <dbReference type="SAM" id="MobiDB-lite"/>
    </source>
</evidence>
<sequence>MDPSTMEFLDKLELFFSNPEFTTALHEFFTKNISDIEFKPIEEEQPLKNHDLYAQYTELVEKQLEAFMSEEGLSTQEVYGACQKALSYGETPWLMCLDYLLASTEYESFMELAYDHACMLGIGEAEDGEEGLPLEDEEHGANGEPDEDVDKSVIT</sequence>
<evidence type="ECO:0000256" key="9">
    <source>
        <dbReference type="ARBA" id="ARBA00031593"/>
    </source>
</evidence>
<organism evidence="12 13">
    <name type="scientific">Chlamydomonas eustigma</name>
    <dbReference type="NCBI Taxonomy" id="1157962"/>
    <lineage>
        <taxon>Eukaryota</taxon>
        <taxon>Viridiplantae</taxon>
        <taxon>Chlorophyta</taxon>
        <taxon>core chlorophytes</taxon>
        <taxon>Chlorophyceae</taxon>
        <taxon>CS clade</taxon>
        <taxon>Chlamydomonadales</taxon>
        <taxon>Chlamydomonadaceae</taxon>
        <taxon>Chlamydomonas</taxon>
    </lineage>
</organism>
<protein>
    <recommendedName>
        <fullName evidence="4">Cilia- and flagella-associated protein 36</fullName>
    </recommendedName>
    <alternativeName>
        <fullName evidence="9">Coiled-coil domain-containing protein 104</fullName>
    </alternativeName>
</protein>
<feature type="region of interest" description="Disordered" evidence="10">
    <location>
        <begin position="127"/>
        <end position="155"/>
    </location>
</feature>
<evidence type="ECO:0000256" key="4">
    <source>
        <dbReference type="ARBA" id="ARBA00021815"/>
    </source>
</evidence>
<dbReference type="InterPro" id="IPR023379">
    <property type="entry name" value="BART_dom"/>
</dbReference>
<evidence type="ECO:0000256" key="6">
    <source>
        <dbReference type="ARBA" id="ARBA00023054"/>
    </source>
</evidence>
<proteinExistence type="inferred from homology"/>
<name>A0A250WQ72_9CHLO</name>
<feature type="domain" description="BART" evidence="11">
    <location>
        <begin position="8"/>
        <end position="116"/>
    </location>
</feature>
<evidence type="ECO:0000256" key="3">
    <source>
        <dbReference type="ARBA" id="ARBA00007460"/>
    </source>
</evidence>
<keyword evidence="7" id="KW-0969">Cilium</keyword>
<dbReference type="PANTHER" id="PTHR21532:SF0">
    <property type="entry name" value="CILIA- AND FLAGELLA-ASSOCIATED PROTEIN 36"/>
    <property type="match status" value="1"/>
</dbReference>
<reference evidence="12 13" key="1">
    <citation type="submission" date="2017-08" db="EMBL/GenBank/DDBJ databases">
        <title>Acidophilic green algal genome provides insights into adaptation to an acidic environment.</title>
        <authorList>
            <person name="Hirooka S."/>
            <person name="Hirose Y."/>
            <person name="Kanesaki Y."/>
            <person name="Higuchi S."/>
            <person name="Fujiwara T."/>
            <person name="Onuma R."/>
            <person name="Era A."/>
            <person name="Ohbayashi R."/>
            <person name="Uzuka A."/>
            <person name="Nozaki H."/>
            <person name="Yoshikawa H."/>
            <person name="Miyagishima S.Y."/>
        </authorList>
    </citation>
    <scope>NUCLEOTIDE SEQUENCE [LARGE SCALE GENOMIC DNA]</scope>
    <source>
        <strain evidence="12 13">NIES-2499</strain>
    </source>
</reference>
<dbReference type="GO" id="GO:0097546">
    <property type="term" value="C:ciliary base"/>
    <property type="evidence" value="ECO:0007669"/>
    <property type="project" value="TreeGrafter"/>
</dbReference>